<evidence type="ECO:0000313" key="2">
    <source>
        <dbReference type="EMBL" id="PMD66731.1"/>
    </source>
</evidence>
<evidence type="ECO:0000313" key="3">
    <source>
        <dbReference type="Proteomes" id="UP000235371"/>
    </source>
</evidence>
<feature type="compositionally biased region" description="Low complexity" evidence="1">
    <location>
        <begin position="28"/>
        <end position="41"/>
    </location>
</feature>
<dbReference type="GeneID" id="36590444"/>
<sequence length="123" mass="13400">MLAFTLRQLRSPGPAYRAASAVRRIGEGSSSYPAQPGSSSGRQRPTLFDSPPSSQASGSDPRSQYQSRGRAPVSEATMQVPIRGPPPAGEPQQEPPMRRPLPKTPERKGEGFLDRFSPKKREK</sequence>
<protein>
    <submittedName>
        <fullName evidence="2">Uncharacterized protein</fullName>
    </submittedName>
</protein>
<dbReference type="AlphaFoldDB" id="A0A2J6TUQ8"/>
<keyword evidence="3" id="KW-1185">Reference proteome</keyword>
<accession>A0A2J6TUQ8</accession>
<feature type="compositionally biased region" description="Basic and acidic residues" evidence="1">
    <location>
        <begin position="104"/>
        <end position="123"/>
    </location>
</feature>
<dbReference type="Proteomes" id="UP000235371">
    <property type="component" value="Unassembled WGS sequence"/>
</dbReference>
<dbReference type="InParanoid" id="A0A2J6TUQ8"/>
<feature type="compositionally biased region" description="Polar residues" evidence="1">
    <location>
        <begin position="51"/>
        <end position="67"/>
    </location>
</feature>
<name>A0A2J6TUQ8_9HELO</name>
<evidence type="ECO:0000256" key="1">
    <source>
        <dbReference type="SAM" id="MobiDB-lite"/>
    </source>
</evidence>
<organism evidence="2 3">
    <name type="scientific">Hyaloscypha bicolor E</name>
    <dbReference type="NCBI Taxonomy" id="1095630"/>
    <lineage>
        <taxon>Eukaryota</taxon>
        <taxon>Fungi</taxon>
        <taxon>Dikarya</taxon>
        <taxon>Ascomycota</taxon>
        <taxon>Pezizomycotina</taxon>
        <taxon>Leotiomycetes</taxon>
        <taxon>Helotiales</taxon>
        <taxon>Hyaloscyphaceae</taxon>
        <taxon>Hyaloscypha</taxon>
        <taxon>Hyaloscypha bicolor</taxon>
    </lineage>
</organism>
<dbReference type="RefSeq" id="XP_024743635.1">
    <property type="nucleotide sequence ID" value="XM_024882367.1"/>
</dbReference>
<proteinExistence type="predicted"/>
<feature type="region of interest" description="Disordered" evidence="1">
    <location>
        <begin position="1"/>
        <end position="123"/>
    </location>
</feature>
<gene>
    <name evidence="2" type="ORF">K444DRAFT_624216</name>
</gene>
<dbReference type="EMBL" id="KZ613743">
    <property type="protein sequence ID" value="PMD66731.1"/>
    <property type="molecule type" value="Genomic_DNA"/>
</dbReference>
<reference evidence="2 3" key="1">
    <citation type="submission" date="2016-04" db="EMBL/GenBank/DDBJ databases">
        <title>A degradative enzymes factory behind the ericoid mycorrhizal symbiosis.</title>
        <authorList>
            <consortium name="DOE Joint Genome Institute"/>
            <person name="Martino E."/>
            <person name="Morin E."/>
            <person name="Grelet G."/>
            <person name="Kuo A."/>
            <person name="Kohler A."/>
            <person name="Daghino S."/>
            <person name="Barry K."/>
            <person name="Choi C."/>
            <person name="Cichocki N."/>
            <person name="Clum A."/>
            <person name="Copeland A."/>
            <person name="Hainaut M."/>
            <person name="Haridas S."/>
            <person name="Labutti K."/>
            <person name="Lindquist E."/>
            <person name="Lipzen A."/>
            <person name="Khouja H.-R."/>
            <person name="Murat C."/>
            <person name="Ohm R."/>
            <person name="Olson A."/>
            <person name="Spatafora J."/>
            <person name="Veneault-Fourrey C."/>
            <person name="Henrissat B."/>
            <person name="Grigoriev I."/>
            <person name="Martin F."/>
            <person name="Perotto S."/>
        </authorList>
    </citation>
    <scope>NUCLEOTIDE SEQUENCE [LARGE SCALE GENOMIC DNA]</scope>
    <source>
        <strain evidence="2 3">E</strain>
    </source>
</reference>